<comment type="caution">
    <text evidence="2">The sequence shown here is derived from an EMBL/GenBank/DDBJ whole genome shotgun (WGS) entry which is preliminary data.</text>
</comment>
<keyword evidence="3" id="KW-1185">Reference proteome</keyword>
<dbReference type="NCBIfam" id="TIGR04183">
    <property type="entry name" value="Por_Secre_tail"/>
    <property type="match status" value="1"/>
</dbReference>
<evidence type="ECO:0000259" key="1">
    <source>
        <dbReference type="Pfam" id="PF18962"/>
    </source>
</evidence>
<dbReference type="EMBL" id="JAFLQZ010000012">
    <property type="protein sequence ID" value="MBO0359584.1"/>
    <property type="molecule type" value="Genomic_DNA"/>
</dbReference>
<dbReference type="RefSeq" id="WP_206985543.1">
    <property type="nucleotide sequence ID" value="NZ_JAFLQZ010000012.1"/>
</dbReference>
<reference evidence="2" key="1">
    <citation type="submission" date="2021-03" db="EMBL/GenBank/DDBJ databases">
        <authorList>
            <person name="Kim M.K."/>
        </authorList>
    </citation>
    <scope>NUCLEOTIDE SEQUENCE</scope>
    <source>
        <strain evidence="2">BT186</strain>
    </source>
</reference>
<dbReference type="AlphaFoldDB" id="A0A939EYL3"/>
<dbReference type="InterPro" id="IPR013783">
    <property type="entry name" value="Ig-like_fold"/>
</dbReference>
<sequence>MKKNNDNEICGIYCLFNFIYKKFNITTCNSMKNLSPLIHIHNKLRNAVLLSGILSLSAYAVQAQSPLDVQSFKGTNDNTTELGFDGVVTPILAGSTAGTGWTNDGSPLFDISNPGSGAWGVSRATEGVLFRTRYTTASSRGNYIQFKVGAWGKVNNEGLDLADDIKVYVSIDGGTNLYYVLQITGQNNGGSYWDFSSGTPPQRVVTFNTSNIPDVVTPPNGNGNHTGQGYSNYRINLPDGALNIRLGIVATNDNLNELWTIDEVSIGNSTNAPLPVELKSFTAEAATKGTQLKWATASEKNNAAFEIQRSSTPSEFKTIGRVAGQGTSSQSHSYEWLDAQPLGGLSYYRLRQIDTDGTESFSLVVTVQHKEGMAGAFFPNPTTGLVTLNAALGTVKYRVLNTLGQTVLTGEAQGGNTVDMQSLRTGAYFLELQSASGRTVQRFMREL</sequence>
<dbReference type="Pfam" id="PF18962">
    <property type="entry name" value="Por_Secre_tail"/>
    <property type="match status" value="1"/>
</dbReference>
<proteinExistence type="predicted"/>
<dbReference type="Gene3D" id="2.60.40.10">
    <property type="entry name" value="Immunoglobulins"/>
    <property type="match status" value="1"/>
</dbReference>
<gene>
    <name evidence="2" type="ORF">J0X19_16615</name>
</gene>
<evidence type="ECO:0000313" key="2">
    <source>
        <dbReference type="EMBL" id="MBO0359584.1"/>
    </source>
</evidence>
<accession>A0A939EYL3</accession>
<name>A0A939EYL3_9BACT</name>
<organism evidence="2 3">
    <name type="scientific">Hymenobacter telluris</name>
    <dbReference type="NCBI Taxonomy" id="2816474"/>
    <lineage>
        <taxon>Bacteria</taxon>
        <taxon>Pseudomonadati</taxon>
        <taxon>Bacteroidota</taxon>
        <taxon>Cytophagia</taxon>
        <taxon>Cytophagales</taxon>
        <taxon>Hymenobacteraceae</taxon>
        <taxon>Hymenobacter</taxon>
    </lineage>
</organism>
<feature type="domain" description="Secretion system C-terminal sorting" evidence="1">
    <location>
        <begin position="378"/>
        <end position="443"/>
    </location>
</feature>
<evidence type="ECO:0000313" key="3">
    <source>
        <dbReference type="Proteomes" id="UP000664144"/>
    </source>
</evidence>
<dbReference type="InterPro" id="IPR026444">
    <property type="entry name" value="Secre_tail"/>
</dbReference>
<protein>
    <submittedName>
        <fullName evidence="2">T9SS type A sorting domain-containing protein</fullName>
    </submittedName>
</protein>
<dbReference type="Proteomes" id="UP000664144">
    <property type="component" value="Unassembled WGS sequence"/>
</dbReference>